<dbReference type="InterPro" id="IPR045621">
    <property type="entry name" value="BPD_transp_1_N"/>
</dbReference>
<evidence type="ECO:0000256" key="2">
    <source>
        <dbReference type="ARBA" id="ARBA00022448"/>
    </source>
</evidence>
<keyword evidence="2 7" id="KW-0813">Transport</keyword>
<evidence type="ECO:0000256" key="1">
    <source>
        <dbReference type="ARBA" id="ARBA00004651"/>
    </source>
</evidence>
<dbReference type="SUPFAM" id="SSF161098">
    <property type="entry name" value="MetI-like"/>
    <property type="match status" value="1"/>
</dbReference>
<dbReference type="InterPro" id="IPR035906">
    <property type="entry name" value="MetI-like_sf"/>
</dbReference>
<dbReference type="Pfam" id="PF00528">
    <property type="entry name" value="BPD_transp_1"/>
    <property type="match status" value="1"/>
</dbReference>
<dbReference type="RefSeq" id="WP_143228313.1">
    <property type="nucleotide sequence ID" value="NZ_FZOR01000069.1"/>
</dbReference>
<dbReference type="AlphaFoldDB" id="A0A239P4R8"/>
<dbReference type="PANTHER" id="PTHR43163">
    <property type="entry name" value="DIPEPTIDE TRANSPORT SYSTEM PERMEASE PROTEIN DPPB-RELATED"/>
    <property type="match status" value="1"/>
</dbReference>
<reference evidence="9 10" key="1">
    <citation type="submission" date="2017-06" db="EMBL/GenBank/DDBJ databases">
        <authorList>
            <person name="Kim H.J."/>
            <person name="Triplett B.A."/>
        </authorList>
    </citation>
    <scope>NUCLEOTIDE SEQUENCE [LARGE SCALE GENOMIC DNA]</scope>
    <source>
        <strain evidence="9 10">DSM 44715</strain>
    </source>
</reference>
<evidence type="ECO:0000256" key="4">
    <source>
        <dbReference type="ARBA" id="ARBA00022692"/>
    </source>
</evidence>
<accession>A0A239P4R8</accession>
<dbReference type="InterPro" id="IPR000515">
    <property type="entry name" value="MetI-like"/>
</dbReference>
<protein>
    <submittedName>
        <fullName evidence="9">Dipeptide transport system permease protein</fullName>
    </submittedName>
</protein>
<dbReference type="Pfam" id="PF19300">
    <property type="entry name" value="BPD_transp_1_N"/>
    <property type="match status" value="1"/>
</dbReference>
<keyword evidence="5 7" id="KW-1133">Transmembrane helix</keyword>
<feature type="transmembrane region" description="Helical" evidence="7">
    <location>
        <begin position="20"/>
        <end position="40"/>
    </location>
</feature>
<feature type="transmembrane region" description="Helical" evidence="7">
    <location>
        <begin position="270"/>
        <end position="292"/>
    </location>
</feature>
<dbReference type="Proteomes" id="UP000198318">
    <property type="component" value="Unassembled WGS sequence"/>
</dbReference>
<organism evidence="9 10">
    <name type="scientific">Actinomadura meyerae</name>
    <dbReference type="NCBI Taxonomy" id="240840"/>
    <lineage>
        <taxon>Bacteria</taxon>
        <taxon>Bacillati</taxon>
        <taxon>Actinomycetota</taxon>
        <taxon>Actinomycetes</taxon>
        <taxon>Streptosporangiales</taxon>
        <taxon>Thermomonosporaceae</taxon>
        <taxon>Actinomadura</taxon>
    </lineage>
</organism>
<gene>
    <name evidence="9" type="ORF">SAMN05443665_106912</name>
</gene>
<feature type="transmembrane region" description="Helical" evidence="7">
    <location>
        <begin position="112"/>
        <end position="132"/>
    </location>
</feature>
<keyword evidence="3" id="KW-1003">Cell membrane</keyword>
<evidence type="ECO:0000313" key="9">
    <source>
        <dbReference type="EMBL" id="SNT62117.1"/>
    </source>
</evidence>
<keyword evidence="4 7" id="KW-0812">Transmembrane</keyword>
<dbReference type="GO" id="GO:0071916">
    <property type="term" value="F:dipeptide transmembrane transporter activity"/>
    <property type="evidence" value="ECO:0007669"/>
    <property type="project" value="TreeGrafter"/>
</dbReference>
<name>A0A239P4R8_9ACTN</name>
<evidence type="ECO:0000259" key="8">
    <source>
        <dbReference type="PROSITE" id="PS50928"/>
    </source>
</evidence>
<keyword evidence="10" id="KW-1185">Reference proteome</keyword>
<evidence type="ECO:0000313" key="10">
    <source>
        <dbReference type="Proteomes" id="UP000198318"/>
    </source>
</evidence>
<proteinExistence type="inferred from homology"/>
<feature type="transmembrane region" description="Helical" evidence="7">
    <location>
        <begin position="213"/>
        <end position="231"/>
    </location>
</feature>
<feature type="domain" description="ABC transmembrane type-1" evidence="8">
    <location>
        <begin position="106"/>
        <end position="331"/>
    </location>
</feature>
<dbReference type="PANTHER" id="PTHR43163:SF6">
    <property type="entry name" value="DIPEPTIDE TRANSPORT SYSTEM PERMEASE PROTEIN DPPB-RELATED"/>
    <property type="match status" value="1"/>
</dbReference>
<evidence type="ECO:0000256" key="7">
    <source>
        <dbReference type="RuleBase" id="RU363032"/>
    </source>
</evidence>
<dbReference type="OrthoDB" id="9778910at2"/>
<comment type="subcellular location">
    <subcellularLocation>
        <location evidence="1 7">Cell membrane</location>
        <topology evidence="1 7">Multi-pass membrane protein</topology>
    </subcellularLocation>
</comment>
<dbReference type="EMBL" id="FZOR01000069">
    <property type="protein sequence ID" value="SNT62117.1"/>
    <property type="molecule type" value="Genomic_DNA"/>
</dbReference>
<dbReference type="GO" id="GO:0005886">
    <property type="term" value="C:plasma membrane"/>
    <property type="evidence" value="ECO:0007669"/>
    <property type="project" value="UniProtKB-SubCell"/>
</dbReference>
<evidence type="ECO:0000256" key="6">
    <source>
        <dbReference type="ARBA" id="ARBA00023136"/>
    </source>
</evidence>
<sequence length="344" mass="36939">MTSTARRGNGILGIVLRRILVLPLVLLGIALIVFTLNRLVPGDPAQVYAGGDRADPADVARLRELWGLDRPVVEQFGRYLGQLLRGDLGWSFSQRADVLDVLAAKTPATIELAVAALVIGIPSGLALGVLAARRPRSWVDRVSSSLAVAGMSTPVFWLGFVLVFVFSVKLGWFPMNGRFSSFAELDEVTGFMTVDALLAGDGGAFVTAVRHLVLPAATLAVLPAAVMARFTRVSFVEVLGSQYILAARAFGIPTRTILWRLAAKNAVLPLINLLSLIVPSLVVGAVLVEIVFTWPGVGRFLLEALQSRDYIVVQSVTLLVGVLYVLLNLVADMAHAALDPRARR</sequence>
<dbReference type="PROSITE" id="PS50928">
    <property type="entry name" value="ABC_TM1"/>
    <property type="match status" value="1"/>
</dbReference>
<dbReference type="Gene3D" id="1.10.3720.10">
    <property type="entry name" value="MetI-like"/>
    <property type="match status" value="1"/>
</dbReference>
<evidence type="ECO:0000256" key="5">
    <source>
        <dbReference type="ARBA" id="ARBA00022989"/>
    </source>
</evidence>
<keyword evidence="6 7" id="KW-0472">Membrane</keyword>
<evidence type="ECO:0000256" key="3">
    <source>
        <dbReference type="ARBA" id="ARBA00022475"/>
    </source>
</evidence>
<dbReference type="CDD" id="cd06261">
    <property type="entry name" value="TM_PBP2"/>
    <property type="match status" value="1"/>
</dbReference>
<comment type="similarity">
    <text evidence="7">Belongs to the binding-protein-dependent transport system permease family.</text>
</comment>
<feature type="transmembrane region" description="Helical" evidence="7">
    <location>
        <begin position="144"/>
        <end position="168"/>
    </location>
</feature>
<feature type="transmembrane region" description="Helical" evidence="7">
    <location>
        <begin position="312"/>
        <end position="338"/>
    </location>
</feature>